<accession>A0A8D8C5T4</accession>
<organism evidence="1">
    <name type="scientific">Culex pipiens</name>
    <name type="common">House mosquito</name>
    <dbReference type="NCBI Taxonomy" id="7175"/>
    <lineage>
        <taxon>Eukaryota</taxon>
        <taxon>Metazoa</taxon>
        <taxon>Ecdysozoa</taxon>
        <taxon>Arthropoda</taxon>
        <taxon>Hexapoda</taxon>
        <taxon>Insecta</taxon>
        <taxon>Pterygota</taxon>
        <taxon>Neoptera</taxon>
        <taxon>Endopterygota</taxon>
        <taxon>Diptera</taxon>
        <taxon>Nematocera</taxon>
        <taxon>Culicoidea</taxon>
        <taxon>Culicidae</taxon>
        <taxon>Culicinae</taxon>
        <taxon>Culicini</taxon>
        <taxon>Culex</taxon>
        <taxon>Culex</taxon>
    </lineage>
</organism>
<evidence type="ECO:0000313" key="1">
    <source>
        <dbReference type="EMBL" id="CAG6487412.1"/>
    </source>
</evidence>
<dbReference type="AlphaFoldDB" id="A0A8D8C5T4"/>
<protein>
    <submittedName>
        <fullName evidence="1">(northern house mosquito) hypothetical protein</fullName>
    </submittedName>
</protein>
<name>A0A8D8C5T4_CULPI</name>
<reference evidence="1" key="1">
    <citation type="submission" date="2021-05" db="EMBL/GenBank/DDBJ databases">
        <authorList>
            <person name="Alioto T."/>
            <person name="Alioto T."/>
            <person name="Gomez Garrido J."/>
        </authorList>
    </citation>
    <scope>NUCLEOTIDE SEQUENCE</scope>
</reference>
<proteinExistence type="predicted"/>
<dbReference type="EMBL" id="HBUE01106686">
    <property type="protein sequence ID" value="CAG6487412.1"/>
    <property type="molecule type" value="Transcribed_RNA"/>
</dbReference>
<sequence>MFVNHRLSWNEYHFLVGTHHGLSRNKLLLSVHRDRLSGDELYSLWRFNILPRYEHTRSFVHNPSHKLADTFGRDDRLSLHELGLVVDGQHLTAHELSVDDLSGDKVLRFTRLRQGDLTRDEVDRSFVGGDGYPRDELEDSVVGLERLAGHEGRFVVYH</sequence>